<accession>A0ABY4EH11</accession>
<feature type="region of interest" description="Disordered" evidence="1">
    <location>
        <begin position="53"/>
        <end position="84"/>
    </location>
</feature>
<dbReference type="Proteomes" id="UP000831787">
    <property type="component" value="Chromosome"/>
</dbReference>
<protein>
    <submittedName>
        <fullName evidence="2">Uncharacterized protein</fullName>
    </submittedName>
</protein>
<evidence type="ECO:0000313" key="2">
    <source>
        <dbReference type="EMBL" id="UOQ43347.1"/>
    </source>
</evidence>
<organism evidence="2 3">
    <name type="scientific">Halobacillus salinarum</name>
    <dbReference type="NCBI Taxonomy" id="2932257"/>
    <lineage>
        <taxon>Bacteria</taxon>
        <taxon>Bacillati</taxon>
        <taxon>Bacillota</taxon>
        <taxon>Bacilli</taxon>
        <taxon>Bacillales</taxon>
        <taxon>Bacillaceae</taxon>
        <taxon>Halobacillus</taxon>
    </lineage>
</organism>
<sequence length="84" mass="9693">MKELKYSFEQVQAIMSGKIGALEQENAVLTATKQALIDYCEELEEKVEGLRTELGNYKSQEEQKENKNREVRKEKHKSKTTSAK</sequence>
<feature type="compositionally biased region" description="Basic and acidic residues" evidence="1">
    <location>
        <begin position="59"/>
        <end position="73"/>
    </location>
</feature>
<reference evidence="2 3" key="1">
    <citation type="submission" date="2022-04" db="EMBL/GenBank/DDBJ databases">
        <title>Halobacillus sp. isolated from saltern.</title>
        <authorList>
            <person name="Won M."/>
            <person name="Lee C.-M."/>
            <person name="Woen H.-Y."/>
            <person name="Kwon S.-W."/>
        </authorList>
    </citation>
    <scope>NUCLEOTIDE SEQUENCE [LARGE SCALE GENOMIC DNA]</scope>
    <source>
        <strain evidence="2 3">SSBR10-3</strain>
    </source>
</reference>
<dbReference type="RefSeq" id="WP_244708706.1">
    <property type="nucleotide sequence ID" value="NZ_CP095073.1"/>
</dbReference>
<name>A0ABY4EH11_9BACI</name>
<keyword evidence="3" id="KW-1185">Reference proteome</keyword>
<dbReference type="EMBL" id="CP095073">
    <property type="protein sequence ID" value="UOQ43347.1"/>
    <property type="molecule type" value="Genomic_DNA"/>
</dbReference>
<feature type="compositionally biased region" description="Basic residues" evidence="1">
    <location>
        <begin position="74"/>
        <end position="84"/>
    </location>
</feature>
<evidence type="ECO:0000256" key="1">
    <source>
        <dbReference type="SAM" id="MobiDB-lite"/>
    </source>
</evidence>
<evidence type="ECO:0000313" key="3">
    <source>
        <dbReference type="Proteomes" id="UP000831787"/>
    </source>
</evidence>
<proteinExistence type="predicted"/>
<gene>
    <name evidence="2" type="ORF">MUN89_15660</name>
</gene>